<keyword evidence="4" id="KW-0574">Periplasm</keyword>
<dbReference type="InterPro" id="IPR052211">
    <property type="entry name" value="Cpx_auxiliary_protein"/>
</dbReference>
<dbReference type="Gene3D" id="1.20.120.1490">
    <property type="match status" value="1"/>
</dbReference>
<dbReference type="InterPro" id="IPR012899">
    <property type="entry name" value="LTXXQ"/>
</dbReference>
<evidence type="ECO:0000313" key="7">
    <source>
        <dbReference type="Proteomes" id="UP001317705"/>
    </source>
</evidence>
<dbReference type="Pfam" id="PF07813">
    <property type="entry name" value="LTXXQ"/>
    <property type="match status" value="1"/>
</dbReference>
<accession>A0ABN6VXE9</accession>
<dbReference type="PANTHER" id="PTHR38102:SF1">
    <property type="entry name" value="PERIPLASMIC CHAPERONE SPY"/>
    <property type="match status" value="1"/>
</dbReference>
<evidence type="ECO:0000256" key="5">
    <source>
        <dbReference type="SAM" id="SignalP"/>
    </source>
</evidence>
<evidence type="ECO:0008006" key="8">
    <source>
        <dbReference type="Google" id="ProtNLM"/>
    </source>
</evidence>
<evidence type="ECO:0000256" key="4">
    <source>
        <dbReference type="ARBA" id="ARBA00022764"/>
    </source>
</evidence>
<evidence type="ECO:0000256" key="1">
    <source>
        <dbReference type="ARBA" id="ARBA00004418"/>
    </source>
</evidence>
<organism evidence="6 7">
    <name type="scientific">Geotalea uraniireducens</name>
    <dbReference type="NCBI Taxonomy" id="351604"/>
    <lineage>
        <taxon>Bacteria</taxon>
        <taxon>Pseudomonadati</taxon>
        <taxon>Thermodesulfobacteriota</taxon>
        <taxon>Desulfuromonadia</taxon>
        <taxon>Geobacterales</taxon>
        <taxon>Geobacteraceae</taxon>
        <taxon>Geotalea</taxon>
    </lineage>
</organism>
<keyword evidence="3 5" id="KW-0732">Signal</keyword>
<protein>
    <recommendedName>
        <fullName evidence="8">Periplasmic heavy metal sensor</fullName>
    </recommendedName>
</protein>
<dbReference type="RefSeq" id="WP_282000143.1">
    <property type="nucleotide sequence ID" value="NZ_AP027151.1"/>
</dbReference>
<name>A0ABN6VXE9_9BACT</name>
<dbReference type="CDD" id="cd09916">
    <property type="entry name" value="CpxP_like"/>
    <property type="match status" value="1"/>
</dbReference>
<sequence>MKRKAAVIAMTATLIGASLAGGAFASTPDAATDAPRQMNCRKHGHDFMAKWAKALDLTADQQSRIKALVEAERQSTAPLHKQLAEGRKDLRQALQPATFNEAAARSLLASQAGVRADLVIAHAKLRQQIFALLTPAQQQEAAKLRDLMGGPERGHHRRGGW</sequence>
<gene>
    <name evidence="6" type="ORF">GURASL_29540</name>
</gene>
<dbReference type="PANTHER" id="PTHR38102">
    <property type="entry name" value="PERIPLASMIC CHAPERONE SPY"/>
    <property type="match status" value="1"/>
</dbReference>
<feature type="chain" id="PRO_5045272420" description="Periplasmic heavy metal sensor" evidence="5">
    <location>
        <begin position="26"/>
        <end position="161"/>
    </location>
</feature>
<feature type="signal peptide" evidence="5">
    <location>
        <begin position="1"/>
        <end position="25"/>
    </location>
</feature>
<comment type="similarity">
    <text evidence="2">Belongs to the CpxP/Spy family.</text>
</comment>
<keyword evidence="7" id="KW-1185">Reference proteome</keyword>
<dbReference type="EMBL" id="AP027151">
    <property type="protein sequence ID" value="BDV44031.1"/>
    <property type="molecule type" value="Genomic_DNA"/>
</dbReference>
<comment type="subcellular location">
    <subcellularLocation>
        <location evidence="1">Periplasm</location>
    </subcellularLocation>
</comment>
<reference evidence="6 7" key="1">
    <citation type="submission" date="2022-12" db="EMBL/GenBank/DDBJ databases">
        <title>Polyphasic characterization of Geotalea uranireducens NIT-SL11 newly isolated from a complex of sewage sludge and microbially reduced graphene oxide.</title>
        <authorList>
            <person name="Xie L."/>
            <person name="Yoshida N."/>
            <person name="Meng L."/>
        </authorList>
    </citation>
    <scope>NUCLEOTIDE SEQUENCE [LARGE SCALE GENOMIC DNA]</scope>
    <source>
        <strain evidence="6 7">NIT-SL11</strain>
    </source>
</reference>
<dbReference type="PIRSF" id="PIRSF034445">
    <property type="entry name" value="CpxP_Spy"/>
    <property type="match status" value="1"/>
</dbReference>
<dbReference type="Proteomes" id="UP001317705">
    <property type="component" value="Chromosome"/>
</dbReference>
<proteinExistence type="inferred from homology"/>
<evidence type="ECO:0000313" key="6">
    <source>
        <dbReference type="EMBL" id="BDV44031.1"/>
    </source>
</evidence>
<evidence type="ECO:0000256" key="3">
    <source>
        <dbReference type="ARBA" id="ARBA00022729"/>
    </source>
</evidence>
<evidence type="ECO:0000256" key="2">
    <source>
        <dbReference type="ARBA" id="ARBA00008441"/>
    </source>
</evidence>